<comment type="subcellular location">
    <subcellularLocation>
        <location evidence="1">Endomembrane system</location>
        <topology evidence="1">Multi-pass membrane protein</topology>
    </subcellularLocation>
</comment>
<keyword evidence="4 5" id="KW-0472">Membrane</keyword>
<dbReference type="PANTHER" id="PTHR39535:SF2">
    <property type="entry name" value="HTTM DOMAIN-CONTAINING PROTEIN"/>
    <property type="match status" value="1"/>
</dbReference>
<feature type="transmembrane region" description="Helical" evidence="5">
    <location>
        <begin position="219"/>
        <end position="242"/>
    </location>
</feature>
<name>A0ABT0IH25_9ACTN</name>
<feature type="transmembrane region" description="Helical" evidence="5">
    <location>
        <begin position="78"/>
        <end position="98"/>
    </location>
</feature>
<gene>
    <name evidence="7" type="ORF">M1O15_25185</name>
</gene>
<feature type="transmembrane region" description="Helical" evidence="5">
    <location>
        <begin position="21"/>
        <end position="38"/>
    </location>
</feature>
<dbReference type="PANTHER" id="PTHR39535">
    <property type="entry name" value="SPORULATION-DELAYING PROTEIN SDPB"/>
    <property type="match status" value="1"/>
</dbReference>
<evidence type="ECO:0000313" key="7">
    <source>
        <dbReference type="EMBL" id="MCK8680629.1"/>
    </source>
</evidence>
<evidence type="ECO:0000259" key="6">
    <source>
        <dbReference type="SMART" id="SM00752"/>
    </source>
</evidence>
<dbReference type="SMART" id="SM00752">
    <property type="entry name" value="HTTM"/>
    <property type="match status" value="1"/>
</dbReference>
<accession>A0ABT0IH25</accession>
<reference evidence="7 8" key="1">
    <citation type="submission" date="2022-04" db="EMBL/GenBank/DDBJ databases">
        <title>Streptomyces sp. nov. LCR6-01 isolated from Lichen of Dirinaria sp.</title>
        <authorList>
            <person name="Kanchanasin P."/>
            <person name="Tanasupawat S."/>
            <person name="Phongsopitanun W."/>
        </authorList>
    </citation>
    <scope>NUCLEOTIDE SEQUENCE [LARGE SCALE GENOMIC DNA]</scope>
    <source>
        <strain evidence="7 8">LCR6-01</strain>
    </source>
</reference>
<keyword evidence="2 5" id="KW-0812">Transmembrane</keyword>
<keyword evidence="3 5" id="KW-1133">Transmembrane helix</keyword>
<evidence type="ECO:0000256" key="4">
    <source>
        <dbReference type="ARBA" id="ARBA00023136"/>
    </source>
</evidence>
<evidence type="ECO:0000313" key="8">
    <source>
        <dbReference type="Proteomes" id="UP001522868"/>
    </source>
</evidence>
<dbReference type="Proteomes" id="UP001522868">
    <property type="component" value="Unassembled WGS sequence"/>
</dbReference>
<feature type="domain" description="HTTM-like" evidence="6">
    <location>
        <begin position="13"/>
        <end position="344"/>
    </location>
</feature>
<protein>
    <submittedName>
        <fullName evidence="7">HTTM domain-containing protein</fullName>
    </submittedName>
</protein>
<feature type="transmembrane region" description="Helical" evidence="5">
    <location>
        <begin position="164"/>
        <end position="194"/>
    </location>
</feature>
<dbReference type="InterPro" id="IPR011020">
    <property type="entry name" value="HTTM-like"/>
</dbReference>
<evidence type="ECO:0000256" key="2">
    <source>
        <dbReference type="ARBA" id="ARBA00022692"/>
    </source>
</evidence>
<organism evidence="7 8">
    <name type="scientific">Streptomyces lichenis</name>
    <dbReference type="NCBI Taxonomy" id="2306967"/>
    <lineage>
        <taxon>Bacteria</taxon>
        <taxon>Bacillati</taxon>
        <taxon>Actinomycetota</taxon>
        <taxon>Actinomycetes</taxon>
        <taxon>Kitasatosporales</taxon>
        <taxon>Streptomycetaceae</taxon>
        <taxon>Streptomyces</taxon>
    </lineage>
</organism>
<dbReference type="EMBL" id="JALPTH010000029">
    <property type="protein sequence ID" value="MCK8680629.1"/>
    <property type="molecule type" value="Genomic_DNA"/>
</dbReference>
<dbReference type="InterPro" id="IPR052964">
    <property type="entry name" value="Sporulation_signal_mat"/>
</dbReference>
<proteinExistence type="predicted"/>
<comment type="caution">
    <text evidence="7">The sequence shown here is derived from an EMBL/GenBank/DDBJ whole genome shotgun (WGS) entry which is preliminary data.</text>
</comment>
<evidence type="ECO:0000256" key="5">
    <source>
        <dbReference type="SAM" id="Phobius"/>
    </source>
</evidence>
<feature type="transmembrane region" description="Helical" evidence="5">
    <location>
        <begin position="307"/>
        <end position="326"/>
    </location>
</feature>
<keyword evidence="8" id="KW-1185">Reference proteome</keyword>
<dbReference type="RefSeq" id="WP_248636445.1">
    <property type="nucleotide sequence ID" value="NZ_JALPTH010000029.1"/>
</dbReference>
<feature type="transmembrane region" description="Helical" evidence="5">
    <location>
        <begin position="254"/>
        <end position="274"/>
    </location>
</feature>
<sequence>MSAVRRVLNWACDPHRWRYQSAAVRIGMALSWLILLLHEFPRRGSIWGPNAPWSWELAQRQLTESGAFSVLLWWRGGLWFEVFYGLAVAVAVALLLGWRTRTMSFLFLICVLSLSHRNEWVLNAGDTVYRLTACYLVLMRPGRVWSLDARRARRPARPDRTGPVLWTLAGLLLTYATLGAMVTGGWALLLWLYWLAHAVRAIGARHDGVRGTLDLVGDIVHNAAVVMLMVQVCVVYATAGWYKIQGRQWQDGSGVYWGLGLDWLTPFPALTQLITAHALLVLALSYGTVILQVAFPFAVFNRRLKNVMLALMIAEHIGIGVLMGLFSFSLSMIVADLVFLPTGFLRGAEEYGRRVVRRAPRPPKVLRRSRPEAPARAAT</sequence>
<evidence type="ECO:0000256" key="1">
    <source>
        <dbReference type="ARBA" id="ARBA00004127"/>
    </source>
</evidence>
<evidence type="ECO:0000256" key="3">
    <source>
        <dbReference type="ARBA" id="ARBA00022989"/>
    </source>
</evidence>
<feature type="transmembrane region" description="Helical" evidence="5">
    <location>
        <begin position="280"/>
        <end position="300"/>
    </location>
</feature>